<protein>
    <submittedName>
        <fullName evidence="1">Uncharacterized protein</fullName>
    </submittedName>
</protein>
<name>A0A7C8IZA8_ORBOL</name>
<dbReference type="EMBL" id="WIQW01000158">
    <property type="protein sequence ID" value="KAF3079187.1"/>
    <property type="molecule type" value="Genomic_DNA"/>
</dbReference>
<reference evidence="1 2" key="1">
    <citation type="submission" date="2019-06" db="EMBL/GenBank/DDBJ databases">
        <authorList>
            <person name="Palmer J.M."/>
        </authorList>
    </citation>
    <scope>NUCLEOTIDE SEQUENCE [LARGE SCALE GENOMIC DNA]</scope>
    <source>
        <strain evidence="1 2">TWF102</strain>
    </source>
</reference>
<evidence type="ECO:0000313" key="2">
    <source>
        <dbReference type="Proteomes" id="UP000475325"/>
    </source>
</evidence>
<evidence type="ECO:0000313" key="1">
    <source>
        <dbReference type="EMBL" id="KAF3079187.1"/>
    </source>
</evidence>
<accession>A0A7C8IZA8</accession>
<dbReference type="AlphaFoldDB" id="A0A7C8IZA8"/>
<sequence>MYLGKVQYKIYSFNESIDEKSLTRVFHDLIKRGAISCFEYRRLDGALAIPPLGVGNATYGAILKLSSSRSARTSHLFNRPRDNKRYVLSPILNFIPGLALSKQTSIGKWGEERGTLGNPESNLIRTSWPADIICGRTDPRNLEIRRLYPMWDQMSKEWLSGITRAFNSAFICGVTRIVCGEVLKVFPAGVLIPRSIIIAMIISWLQTT</sequence>
<proteinExistence type="predicted"/>
<organism evidence="1 2">
    <name type="scientific">Orbilia oligospora</name>
    <name type="common">Nematode-trapping fungus</name>
    <name type="synonym">Arthrobotrys oligospora</name>
    <dbReference type="NCBI Taxonomy" id="2813651"/>
    <lineage>
        <taxon>Eukaryota</taxon>
        <taxon>Fungi</taxon>
        <taxon>Dikarya</taxon>
        <taxon>Ascomycota</taxon>
        <taxon>Pezizomycotina</taxon>
        <taxon>Orbiliomycetes</taxon>
        <taxon>Orbiliales</taxon>
        <taxon>Orbiliaceae</taxon>
        <taxon>Orbilia</taxon>
    </lineage>
</organism>
<dbReference type="Proteomes" id="UP000475325">
    <property type="component" value="Unassembled WGS sequence"/>
</dbReference>
<comment type="caution">
    <text evidence="1">The sequence shown here is derived from an EMBL/GenBank/DDBJ whole genome shotgun (WGS) entry which is preliminary data.</text>
</comment>
<gene>
    <name evidence="1" type="ORF">TWF102_002965</name>
</gene>